<evidence type="ECO:0000256" key="11">
    <source>
        <dbReference type="ARBA" id="ARBA00023012"/>
    </source>
</evidence>
<evidence type="ECO:0000256" key="8">
    <source>
        <dbReference type="ARBA" id="ARBA00022777"/>
    </source>
</evidence>
<feature type="domain" description="Histidine kinase" evidence="13">
    <location>
        <begin position="1"/>
        <end position="128"/>
    </location>
</feature>
<dbReference type="OrthoDB" id="9792991at2"/>
<evidence type="ECO:0000259" key="13">
    <source>
        <dbReference type="PROSITE" id="PS50109"/>
    </source>
</evidence>
<protein>
    <recommendedName>
        <fullName evidence="3">histidine kinase</fullName>
        <ecNumber evidence="3">2.7.13.3</ecNumber>
    </recommendedName>
</protein>
<dbReference type="InterPro" id="IPR036890">
    <property type="entry name" value="HATPase_C_sf"/>
</dbReference>
<comment type="catalytic activity">
    <reaction evidence="1">
        <text>ATP + protein L-histidine = ADP + protein N-phospho-L-histidine.</text>
        <dbReference type="EC" id="2.7.13.3"/>
    </reaction>
</comment>
<keyword evidence="5" id="KW-0808">Transferase</keyword>
<evidence type="ECO:0000256" key="2">
    <source>
        <dbReference type="ARBA" id="ARBA00004370"/>
    </source>
</evidence>
<dbReference type="PANTHER" id="PTHR45453">
    <property type="entry name" value="PHOSPHATE REGULON SENSOR PROTEIN PHOR"/>
    <property type="match status" value="1"/>
</dbReference>
<name>A0A4R1ASA7_9BACI</name>
<dbReference type="GO" id="GO:0016036">
    <property type="term" value="P:cellular response to phosphate starvation"/>
    <property type="evidence" value="ECO:0007669"/>
    <property type="project" value="TreeGrafter"/>
</dbReference>
<evidence type="ECO:0000256" key="10">
    <source>
        <dbReference type="ARBA" id="ARBA00022989"/>
    </source>
</evidence>
<proteinExistence type="predicted"/>
<keyword evidence="6" id="KW-0812">Transmembrane</keyword>
<dbReference type="PROSITE" id="PS50109">
    <property type="entry name" value="HIS_KIN"/>
    <property type="match status" value="1"/>
</dbReference>
<dbReference type="PRINTS" id="PR00344">
    <property type="entry name" value="BCTRLSENSOR"/>
</dbReference>
<evidence type="ECO:0000256" key="7">
    <source>
        <dbReference type="ARBA" id="ARBA00022741"/>
    </source>
</evidence>
<sequence length="132" mass="14864">MEMRLFQSSPINPVVMGDGNKLARVFENLIQNAIRYGKDGNYIDIKLTETEEMAEIEIANYGQVIPSADIPHIFERFYRVEKSRSEYTGGSGLGLAIVKSIVELHNGQIEVKSSRGKTAFIVKLWKNITSEI</sequence>
<dbReference type="AlphaFoldDB" id="A0A4R1ASA7"/>
<dbReference type="InterPro" id="IPR005467">
    <property type="entry name" value="His_kinase_dom"/>
</dbReference>
<dbReference type="Gene3D" id="3.30.565.10">
    <property type="entry name" value="Histidine kinase-like ATPase, C-terminal domain"/>
    <property type="match status" value="1"/>
</dbReference>
<dbReference type="EMBL" id="SJTH01000023">
    <property type="protein sequence ID" value="TCJ03036.1"/>
    <property type="molecule type" value="Genomic_DNA"/>
</dbReference>
<reference evidence="14 15" key="1">
    <citation type="submission" date="2019-03" db="EMBL/GenBank/DDBJ databases">
        <authorList>
            <person name="Jensen L."/>
            <person name="Storgaard J."/>
            <person name="Sulaj E."/>
            <person name="Schramm A."/>
            <person name="Marshall I.P.G."/>
        </authorList>
    </citation>
    <scope>NUCLEOTIDE SEQUENCE [LARGE SCALE GENOMIC DNA]</scope>
    <source>
        <strain evidence="14 15">2017H2G3</strain>
    </source>
</reference>
<dbReference type="CDD" id="cd00075">
    <property type="entry name" value="HATPase"/>
    <property type="match status" value="1"/>
</dbReference>
<evidence type="ECO:0000256" key="4">
    <source>
        <dbReference type="ARBA" id="ARBA00022553"/>
    </source>
</evidence>
<dbReference type="STRING" id="1742358.GCA_001439605_01844"/>
<evidence type="ECO:0000256" key="1">
    <source>
        <dbReference type="ARBA" id="ARBA00000085"/>
    </source>
</evidence>
<keyword evidence="4" id="KW-0597">Phosphoprotein</keyword>
<evidence type="ECO:0000256" key="5">
    <source>
        <dbReference type="ARBA" id="ARBA00022679"/>
    </source>
</evidence>
<keyword evidence="10" id="KW-1133">Transmembrane helix</keyword>
<dbReference type="InterPro" id="IPR004358">
    <property type="entry name" value="Sig_transdc_His_kin-like_C"/>
</dbReference>
<keyword evidence="9" id="KW-0067">ATP-binding</keyword>
<dbReference type="Proteomes" id="UP000293846">
    <property type="component" value="Unassembled WGS sequence"/>
</dbReference>
<gene>
    <name evidence="14" type="ORF">E0Y62_16680</name>
</gene>
<accession>A0A4R1ASA7</accession>
<evidence type="ECO:0000313" key="15">
    <source>
        <dbReference type="Proteomes" id="UP000293846"/>
    </source>
</evidence>
<comment type="subcellular location">
    <subcellularLocation>
        <location evidence="2">Membrane</location>
    </subcellularLocation>
</comment>
<dbReference type="EC" id="2.7.13.3" evidence="3"/>
<dbReference type="GO" id="GO:0000155">
    <property type="term" value="F:phosphorelay sensor kinase activity"/>
    <property type="evidence" value="ECO:0007669"/>
    <property type="project" value="TreeGrafter"/>
</dbReference>
<evidence type="ECO:0000256" key="12">
    <source>
        <dbReference type="ARBA" id="ARBA00023136"/>
    </source>
</evidence>
<organism evidence="14 15">
    <name type="scientific">Cytobacillus praedii</name>
    <dbReference type="NCBI Taxonomy" id="1742358"/>
    <lineage>
        <taxon>Bacteria</taxon>
        <taxon>Bacillati</taxon>
        <taxon>Bacillota</taxon>
        <taxon>Bacilli</taxon>
        <taxon>Bacillales</taxon>
        <taxon>Bacillaceae</taxon>
        <taxon>Cytobacillus</taxon>
    </lineage>
</organism>
<keyword evidence="12" id="KW-0472">Membrane</keyword>
<dbReference type="SUPFAM" id="SSF55874">
    <property type="entry name" value="ATPase domain of HSP90 chaperone/DNA topoisomerase II/histidine kinase"/>
    <property type="match status" value="1"/>
</dbReference>
<comment type="caution">
    <text evidence="14">The sequence shown here is derived from an EMBL/GenBank/DDBJ whole genome shotgun (WGS) entry which is preliminary data.</text>
</comment>
<dbReference type="FunFam" id="3.30.565.10:FF:000013">
    <property type="entry name" value="Two-component sensor histidine kinase"/>
    <property type="match status" value="1"/>
</dbReference>
<evidence type="ECO:0000256" key="9">
    <source>
        <dbReference type="ARBA" id="ARBA00022840"/>
    </source>
</evidence>
<dbReference type="Pfam" id="PF02518">
    <property type="entry name" value="HATPase_c"/>
    <property type="match status" value="1"/>
</dbReference>
<dbReference type="GO" id="GO:0005886">
    <property type="term" value="C:plasma membrane"/>
    <property type="evidence" value="ECO:0007669"/>
    <property type="project" value="TreeGrafter"/>
</dbReference>
<keyword evidence="15" id="KW-1185">Reference proteome</keyword>
<dbReference type="GO" id="GO:0005524">
    <property type="term" value="F:ATP binding"/>
    <property type="evidence" value="ECO:0007669"/>
    <property type="project" value="UniProtKB-KW"/>
</dbReference>
<dbReference type="GO" id="GO:0004721">
    <property type="term" value="F:phosphoprotein phosphatase activity"/>
    <property type="evidence" value="ECO:0007669"/>
    <property type="project" value="TreeGrafter"/>
</dbReference>
<evidence type="ECO:0000256" key="6">
    <source>
        <dbReference type="ARBA" id="ARBA00022692"/>
    </source>
</evidence>
<dbReference type="PANTHER" id="PTHR45453:SF1">
    <property type="entry name" value="PHOSPHATE REGULON SENSOR PROTEIN PHOR"/>
    <property type="match status" value="1"/>
</dbReference>
<dbReference type="SMART" id="SM00387">
    <property type="entry name" value="HATPase_c"/>
    <property type="match status" value="1"/>
</dbReference>
<evidence type="ECO:0000313" key="14">
    <source>
        <dbReference type="EMBL" id="TCJ03036.1"/>
    </source>
</evidence>
<evidence type="ECO:0000256" key="3">
    <source>
        <dbReference type="ARBA" id="ARBA00012438"/>
    </source>
</evidence>
<dbReference type="InterPro" id="IPR003594">
    <property type="entry name" value="HATPase_dom"/>
</dbReference>
<keyword evidence="11" id="KW-0902">Two-component regulatory system</keyword>
<dbReference type="InterPro" id="IPR050351">
    <property type="entry name" value="BphY/WalK/GraS-like"/>
</dbReference>
<keyword evidence="8" id="KW-0418">Kinase</keyword>
<keyword evidence="7" id="KW-0547">Nucleotide-binding</keyword>